<keyword evidence="1" id="KW-1133">Transmembrane helix</keyword>
<dbReference type="InterPro" id="IPR024163">
    <property type="entry name" value="Aerotolerance_reg_N"/>
</dbReference>
<gene>
    <name evidence="3" type="ORF">Mal64_28080</name>
</gene>
<dbReference type="SUPFAM" id="SSF53300">
    <property type="entry name" value="vWA-like"/>
    <property type="match status" value="1"/>
</dbReference>
<feature type="transmembrane region" description="Helical" evidence="1">
    <location>
        <begin position="12"/>
        <end position="35"/>
    </location>
</feature>
<reference evidence="3 4" key="1">
    <citation type="submission" date="2019-02" db="EMBL/GenBank/DDBJ databases">
        <title>Deep-cultivation of Planctomycetes and their phenomic and genomic characterization uncovers novel biology.</title>
        <authorList>
            <person name="Wiegand S."/>
            <person name="Jogler M."/>
            <person name="Boedeker C."/>
            <person name="Pinto D."/>
            <person name="Vollmers J."/>
            <person name="Rivas-Marin E."/>
            <person name="Kohn T."/>
            <person name="Peeters S.H."/>
            <person name="Heuer A."/>
            <person name="Rast P."/>
            <person name="Oberbeckmann S."/>
            <person name="Bunk B."/>
            <person name="Jeske O."/>
            <person name="Meyerdierks A."/>
            <person name="Storesund J.E."/>
            <person name="Kallscheuer N."/>
            <person name="Luecker S."/>
            <person name="Lage O.M."/>
            <person name="Pohl T."/>
            <person name="Merkel B.J."/>
            <person name="Hornburger P."/>
            <person name="Mueller R.-W."/>
            <person name="Bruemmer F."/>
            <person name="Labrenz M."/>
            <person name="Spormann A.M."/>
            <person name="Op Den Camp H."/>
            <person name="Overmann J."/>
            <person name="Amann R."/>
            <person name="Jetten M.S.M."/>
            <person name="Mascher T."/>
            <person name="Medema M.H."/>
            <person name="Devos D.P."/>
            <person name="Kaster A.-K."/>
            <person name="Ovreas L."/>
            <person name="Rohde M."/>
            <person name="Galperin M.Y."/>
            <person name="Jogler C."/>
        </authorList>
    </citation>
    <scope>NUCLEOTIDE SEQUENCE [LARGE SCALE GENOMIC DNA]</scope>
    <source>
        <strain evidence="3 4">Mal64</strain>
    </source>
</reference>
<evidence type="ECO:0000259" key="2">
    <source>
        <dbReference type="SMART" id="SM00327"/>
    </source>
</evidence>
<dbReference type="NCBIfam" id="TIGR02226">
    <property type="entry name" value="two_anch"/>
    <property type="match status" value="1"/>
</dbReference>
<dbReference type="PANTHER" id="PTHR37464">
    <property type="entry name" value="BLL2463 PROTEIN"/>
    <property type="match status" value="1"/>
</dbReference>
<dbReference type="SMART" id="SM00327">
    <property type="entry name" value="VWA"/>
    <property type="match status" value="1"/>
</dbReference>
<dbReference type="PANTHER" id="PTHR37464:SF1">
    <property type="entry name" value="BLL2463 PROTEIN"/>
    <property type="match status" value="1"/>
</dbReference>
<dbReference type="Pfam" id="PF13519">
    <property type="entry name" value="VWA_2"/>
    <property type="match status" value="1"/>
</dbReference>
<dbReference type="InterPro" id="IPR002035">
    <property type="entry name" value="VWF_A"/>
</dbReference>
<evidence type="ECO:0000313" key="4">
    <source>
        <dbReference type="Proteomes" id="UP000315440"/>
    </source>
</evidence>
<keyword evidence="1" id="KW-0812">Transmembrane</keyword>
<keyword evidence="4" id="KW-1185">Reference proteome</keyword>
<organism evidence="3 4">
    <name type="scientific">Pseudobythopirellula maris</name>
    <dbReference type="NCBI Taxonomy" id="2527991"/>
    <lineage>
        <taxon>Bacteria</taxon>
        <taxon>Pseudomonadati</taxon>
        <taxon>Planctomycetota</taxon>
        <taxon>Planctomycetia</taxon>
        <taxon>Pirellulales</taxon>
        <taxon>Lacipirellulaceae</taxon>
        <taxon>Pseudobythopirellula</taxon>
    </lineage>
</organism>
<feature type="transmembrane region" description="Helical" evidence="1">
    <location>
        <begin position="70"/>
        <end position="88"/>
    </location>
</feature>
<dbReference type="Gene3D" id="3.40.50.410">
    <property type="entry name" value="von Willebrand factor, type A domain"/>
    <property type="match status" value="1"/>
</dbReference>
<sequence>MISVLSVVNQIVLAFGFANLAILGWVAAAAAPIVIHLWMRQTHRETPWAAIRFLKAALERHAKRLRLQQWILLAIRTLILLLITLAAAKPFLDAGLGDVGVRTHRVLVLDASASMRLAEGGPDGPSRLVVAKRLATELVSGSRGGDLHSVIVAGGASQSPLAQPAGDRSRVVEAISRIEPTDGVADLAETLRLAERLVERADAVGSRVERTEVIVYTDLAANTWGALEGAAAAEGAPASYAATIAVASGGLRSVVDSLAELATVSVVDVGLTGAPNRAVSRVEIADPLPTSSRPVRITAEVSRFGAAAAQNDEPVVAELVVDGLPVDEQRLQLAPDQPTVVEFSHTFKTPGERVVEVRLGADALTIDNSRRLVVGVRPHVRVLLVAGRRDAARYVADALNPTGSRDAALRPLVVSDAELATLDFAEYDAVFFCNVARLTQDETTRLERYVRGGGGVIFFLGDRVDAERYNRTFGSTFEAAVWRPGRDNPFRLLGSDRRSEQPSFSVAADHPSSPLLPAALGEPVSRASYRVDPLEYGHPIVAPFRGREAAGLLTTPVSRYFPLAIEPHAADKRADHGTARVALTLENGDPLLVTVDHGAGRCAWFTTDGSLASVDPAGGEPWTALPAWPSFLPLVHETLRYVASGVAASGGVLVGEPITVAAAAGARRLEVDRPDQRGETIDVPADSEEWTYAGADRAGVYRFTAEGGAAPLRTVAVNVDPRESDPRRASAERFPRSVTVRRGGDTVAGDQASTLGRWAVHRWMLHIALALVLLETLLAQRFGRARA</sequence>
<dbReference type="InterPro" id="IPR011933">
    <property type="entry name" value="Double_TM_dom"/>
</dbReference>
<dbReference type="InterPro" id="IPR036465">
    <property type="entry name" value="vWFA_dom_sf"/>
</dbReference>
<dbReference type="SUPFAM" id="SSF52317">
    <property type="entry name" value="Class I glutamine amidotransferase-like"/>
    <property type="match status" value="1"/>
</dbReference>
<dbReference type="AlphaFoldDB" id="A0A5C5ZJD0"/>
<dbReference type="Pfam" id="PF07584">
    <property type="entry name" value="BatA"/>
    <property type="match status" value="1"/>
</dbReference>
<protein>
    <recommendedName>
        <fullName evidence="2">VWFA domain-containing protein</fullName>
    </recommendedName>
</protein>
<dbReference type="EMBL" id="SJPQ01000003">
    <property type="protein sequence ID" value="TWT87270.1"/>
    <property type="molecule type" value="Genomic_DNA"/>
</dbReference>
<comment type="caution">
    <text evidence="3">The sequence shown here is derived from an EMBL/GenBank/DDBJ whole genome shotgun (WGS) entry which is preliminary data.</text>
</comment>
<proteinExistence type="predicted"/>
<feature type="domain" description="VWFA" evidence="2">
    <location>
        <begin position="102"/>
        <end position="284"/>
    </location>
</feature>
<evidence type="ECO:0000313" key="3">
    <source>
        <dbReference type="EMBL" id="TWT87270.1"/>
    </source>
</evidence>
<keyword evidence="1" id="KW-0472">Membrane</keyword>
<accession>A0A5C5ZJD0</accession>
<name>A0A5C5ZJD0_9BACT</name>
<dbReference type="InterPro" id="IPR013783">
    <property type="entry name" value="Ig-like_fold"/>
</dbReference>
<dbReference type="InterPro" id="IPR029062">
    <property type="entry name" value="Class_I_gatase-like"/>
</dbReference>
<dbReference type="Proteomes" id="UP000315440">
    <property type="component" value="Unassembled WGS sequence"/>
</dbReference>
<dbReference type="OrthoDB" id="251556at2"/>
<evidence type="ECO:0000256" key="1">
    <source>
        <dbReference type="SAM" id="Phobius"/>
    </source>
</evidence>
<dbReference type="Gene3D" id="2.60.40.10">
    <property type="entry name" value="Immunoglobulins"/>
    <property type="match status" value="1"/>
</dbReference>
<dbReference type="Gene3D" id="3.40.50.880">
    <property type="match status" value="1"/>
</dbReference>